<sequence>MALKPGGCVPFEVCAALVEEAIREALTGRFFKGTVEEALAVARARSNGFAPTWPRPRTKHRVLTPARAPVPTAFLVISGRAGDVWTAWLGGCGGVSKAPGSEMFDTSNGREAPE</sequence>
<dbReference type="RefSeq" id="WP_151595183.1">
    <property type="nucleotide sequence ID" value="NZ_WBMS02000015.1"/>
</dbReference>
<dbReference type="AlphaFoldDB" id="A0A6I4MAC0"/>
<dbReference type="EMBL" id="WBMS02000015">
    <property type="protein sequence ID" value="MWA02712.1"/>
    <property type="molecule type" value="Genomic_DNA"/>
</dbReference>
<keyword evidence="2" id="KW-1185">Reference proteome</keyword>
<organism evidence="1 2">
    <name type="scientific">Actinomadura physcomitrii</name>
    <dbReference type="NCBI Taxonomy" id="2650748"/>
    <lineage>
        <taxon>Bacteria</taxon>
        <taxon>Bacillati</taxon>
        <taxon>Actinomycetota</taxon>
        <taxon>Actinomycetes</taxon>
        <taxon>Streptosporangiales</taxon>
        <taxon>Thermomonosporaceae</taxon>
        <taxon>Actinomadura</taxon>
    </lineage>
</organism>
<comment type="caution">
    <text evidence="1">The sequence shown here is derived from an EMBL/GenBank/DDBJ whole genome shotgun (WGS) entry which is preliminary data.</text>
</comment>
<evidence type="ECO:0000313" key="1">
    <source>
        <dbReference type="EMBL" id="MWA02712.1"/>
    </source>
</evidence>
<proteinExistence type="predicted"/>
<protein>
    <submittedName>
        <fullName evidence="1">Uncharacterized protein</fullName>
    </submittedName>
</protein>
<accession>A0A6I4MAC0</accession>
<dbReference type="Proteomes" id="UP000462055">
    <property type="component" value="Unassembled WGS sequence"/>
</dbReference>
<gene>
    <name evidence="1" type="ORF">F8568_020495</name>
</gene>
<name>A0A6I4MAC0_9ACTN</name>
<reference evidence="1" key="1">
    <citation type="submission" date="2019-12" db="EMBL/GenBank/DDBJ databases">
        <title>Actinomadura physcomitrii sp. nov., a novel actinomycete isolated from moss [Physcomitrium sphaericum (Ludw) Fuernr].</title>
        <authorList>
            <person name="Zhuang X."/>
        </authorList>
    </citation>
    <scope>NUCLEOTIDE SEQUENCE [LARGE SCALE GENOMIC DNA]</scope>
    <source>
        <strain evidence="1">LD22</strain>
    </source>
</reference>
<evidence type="ECO:0000313" key="2">
    <source>
        <dbReference type="Proteomes" id="UP000462055"/>
    </source>
</evidence>